<proteinExistence type="predicted"/>
<protein>
    <recommendedName>
        <fullName evidence="3">DNA-binding protein</fullName>
    </recommendedName>
</protein>
<accession>A0ABT9ECZ1</accession>
<evidence type="ECO:0000313" key="1">
    <source>
        <dbReference type="EMBL" id="MDO9714085.1"/>
    </source>
</evidence>
<evidence type="ECO:0000313" key="2">
    <source>
        <dbReference type="Proteomes" id="UP001243009"/>
    </source>
</evidence>
<keyword evidence="2" id="KW-1185">Reference proteome</keyword>
<dbReference type="EMBL" id="JAUTWS010000161">
    <property type="protein sequence ID" value="MDO9714085.1"/>
    <property type="molecule type" value="Genomic_DNA"/>
</dbReference>
<sequence length="144" mass="15367">MGQKPLDPAMVGKVLEPTTEEVHRRAIELRAGGILSGEAVGHLFGIGRQVVDERRRAGVLLALPQGADWEYPRAQFHNGKAIPGLADIIAAFGASGPWVTLEFLVTEDTVLDGLTPREALLQGGEMHGRVMALARGYRGGEGFG</sequence>
<dbReference type="Proteomes" id="UP001243009">
    <property type="component" value="Unassembled WGS sequence"/>
</dbReference>
<reference evidence="1 2" key="1">
    <citation type="submission" date="2023-08" db="EMBL/GenBank/DDBJ databases">
        <title>The draft genome sequence of Paracraurococcus sp. LOR1-02.</title>
        <authorList>
            <person name="Kingkaew E."/>
            <person name="Tanasupawat S."/>
        </authorList>
    </citation>
    <scope>NUCLEOTIDE SEQUENCE [LARGE SCALE GENOMIC DNA]</scope>
    <source>
        <strain evidence="1 2">LOR1-02</strain>
    </source>
</reference>
<gene>
    <name evidence="1" type="ORF">Q7A36_37635</name>
</gene>
<evidence type="ECO:0008006" key="3">
    <source>
        <dbReference type="Google" id="ProtNLM"/>
    </source>
</evidence>
<name>A0ABT9ECZ1_9PROT</name>
<organism evidence="1 2">
    <name type="scientific">Paracraurococcus lichenis</name>
    <dbReference type="NCBI Taxonomy" id="3064888"/>
    <lineage>
        <taxon>Bacteria</taxon>
        <taxon>Pseudomonadati</taxon>
        <taxon>Pseudomonadota</taxon>
        <taxon>Alphaproteobacteria</taxon>
        <taxon>Acetobacterales</taxon>
        <taxon>Roseomonadaceae</taxon>
        <taxon>Paracraurococcus</taxon>
    </lineage>
</organism>
<comment type="caution">
    <text evidence="1">The sequence shown here is derived from an EMBL/GenBank/DDBJ whole genome shotgun (WGS) entry which is preliminary data.</text>
</comment>
<dbReference type="RefSeq" id="WP_305108926.1">
    <property type="nucleotide sequence ID" value="NZ_JAUTWS010000161.1"/>
</dbReference>